<keyword evidence="6 14" id="KW-0132">Cell division</keyword>
<dbReference type="GO" id="GO:0009252">
    <property type="term" value="P:peptidoglycan biosynthetic process"/>
    <property type="evidence" value="ECO:0007669"/>
    <property type="project" value="UniProtKB-UniRule"/>
</dbReference>
<comment type="caution">
    <text evidence="18">The sequence shown here is derived from an EMBL/GenBank/DDBJ whole genome shotgun (WGS) entry which is preliminary data.</text>
</comment>
<evidence type="ECO:0000256" key="9">
    <source>
        <dbReference type="ARBA" id="ARBA00022960"/>
    </source>
</evidence>
<evidence type="ECO:0000259" key="16">
    <source>
        <dbReference type="Pfam" id="PF02875"/>
    </source>
</evidence>
<keyword evidence="19" id="KW-1185">Reference proteome</keyword>
<dbReference type="AlphaFoldDB" id="A0A841R0L0"/>
<dbReference type="NCBIfam" id="TIGR01082">
    <property type="entry name" value="murC"/>
    <property type="match status" value="1"/>
</dbReference>
<dbReference type="GO" id="GO:0071555">
    <property type="term" value="P:cell wall organization"/>
    <property type="evidence" value="ECO:0007669"/>
    <property type="project" value="UniProtKB-KW"/>
</dbReference>
<keyword evidence="8 14" id="KW-0067">ATP-binding</keyword>
<dbReference type="PANTHER" id="PTHR43445">
    <property type="entry name" value="UDP-N-ACETYLMURAMATE--L-ALANINE LIGASE-RELATED"/>
    <property type="match status" value="1"/>
</dbReference>
<evidence type="ECO:0000313" key="18">
    <source>
        <dbReference type="EMBL" id="MBB6477283.1"/>
    </source>
</evidence>
<reference evidence="18 19" key="1">
    <citation type="submission" date="2020-08" db="EMBL/GenBank/DDBJ databases">
        <title>Genomic Encyclopedia of Type Strains, Phase IV (KMG-IV): sequencing the most valuable type-strain genomes for metagenomic binning, comparative biology and taxonomic classification.</title>
        <authorList>
            <person name="Goeker M."/>
        </authorList>
    </citation>
    <scope>NUCLEOTIDE SEQUENCE [LARGE SCALE GENOMIC DNA]</scope>
    <source>
        <strain evidence="18 19">DSM 21255</strain>
    </source>
</reference>
<evidence type="ECO:0000256" key="2">
    <source>
        <dbReference type="ARBA" id="ARBA00004752"/>
    </source>
</evidence>
<feature type="binding site" evidence="14">
    <location>
        <begin position="113"/>
        <end position="119"/>
    </location>
    <ligand>
        <name>ATP</name>
        <dbReference type="ChEBI" id="CHEBI:30616"/>
    </ligand>
</feature>
<accession>A0A841R0L0</accession>
<feature type="domain" description="Mur ligase N-terminal catalytic" evidence="15">
    <location>
        <begin position="8"/>
        <end position="104"/>
    </location>
</feature>
<evidence type="ECO:0000256" key="10">
    <source>
        <dbReference type="ARBA" id="ARBA00022984"/>
    </source>
</evidence>
<feature type="domain" description="Mur ligase central" evidence="17">
    <location>
        <begin position="111"/>
        <end position="291"/>
    </location>
</feature>
<dbReference type="Pfam" id="PF08245">
    <property type="entry name" value="Mur_ligase_M"/>
    <property type="match status" value="1"/>
</dbReference>
<dbReference type="GeneID" id="93485595"/>
<evidence type="ECO:0000256" key="8">
    <source>
        <dbReference type="ARBA" id="ARBA00022840"/>
    </source>
</evidence>
<evidence type="ECO:0000256" key="12">
    <source>
        <dbReference type="ARBA" id="ARBA00023316"/>
    </source>
</evidence>
<dbReference type="RefSeq" id="WP_159821831.1">
    <property type="nucleotide sequence ID" value="NZ_CABWNB010000001.1"/>
</dbReference>
<dbReference type="InterPro" id="IPR013221">
    <property type="entry name" value="Mur_ligase_cen"/>
</dbReference>
<dbReference type="SUPFAM" id="SSF53244">
    <property type="entry name" value="MurD-like peptide ligases, peptide-binding domain"/>
    <property type="match status" value="1"/>
</dbReference>
<evidence type="ECO:0000256" key="1">
    <source>
        <dbReference type="ARBA" id="ARBA00004496"/>
    </source>
</evidence>
<evidence type="ECO:0000256" key="7">
    <source>
        <dbReference type="ARBA" id="ARBA00022741"/>
    </source>
</evidence>
<dbReference type="Proteomes" id="UP000591941">
    <property type="component" value="Unassembled WGS sequence"/>
</dbReference>
<dbReference type="GO" id="GO:0005524">
    <property type="term" value="F:ATP binding"/>
    <property type="evidence" value="ECO:0007669"/>
    <property type="project" value="UniProtKB-UniRule"/>
</dbReference>
<dbReference type="OrthoDB" id="9804126at2"/>
<comment type="function">
    <text evidence="14">Cell wall formation.</text>
</comment>
<dbReference type="EMBL" id="JACHHI010000001">
    <property type="protein sequence ID" value="MBB6477283.1"/>
    <property type="molecule type" value="Genomic_DNA"/>
</dbReference>
<dbReference type="SUPFAM" id="SSF53623">
    <property type="entry name" value="MurD-like peptide ligases, catalytic domain"/>
    <property type="match status" value="1"/>
</dbReference>
<dbReference type="UniPathway" id="UPA00219"/>
<dbReference type="InterPro" id="IPR036615">
    <property type="entry name" value="Mur_ligase_C_dom_sf"/>
</dbReference>
<dbReference type="GO" id="GO:0051301">
    <property type="term" value="P:cell division"/>
    <property type="evidence" value="ECO:0007669"/>
    <property type="project" value="UniProtKB-KW"/>
</dbReference>
<dbReference type="Gene3D" id="3.40.1190.10">
    <property type="entry name" value="Mur-like, catalytic domain"/>
    <property type="match status" value="1"/>
</dbReference>
<dbReference type="PANTHER" id="PTHR43445:SF3">
    <property type="entry name" value="UDP-N-ACETYLMURAMATE--L-ALANINE LIGASE"/>
    <property type="match status" value="1"/>
</dbReference>
<sequence length="465" mass="50842">MNLSQYKKFHFVGIGGVGMRALTYILLQRGYMVTGSDQEDDAVFAKFRNHGAVIYLGHDASHVDGADVVVVSTAIRPNNPEVVAAKEKGIPVMHRSDVLAAILNDGCGIAVAGAHGKTTTTSMLGQVFEEAGVDPTIVIGGEVDYLKGNSKAGKGPHVIAEADESDGSFLKLQPAFAVVTNIEDDHLDYYGSMERLEAAFVEFIHSLDEKQGQAILCIENEVIRKLLPQVKCAYVTYGFSPEATYSATDLAYVDGCLHFTLVKEQQRLGKVMLQVSGKYNVLNALATIATALAAGLSLPDIIAALGHFTGTKRRFQTLYRSANYWLVTDYAHHPTEIKATLAAAKEIGVKRVICVFQPHRYSRTDLLRNEFADAFHDADLTVFTDIYAAGEDPRDNVDGTLLPNMVKATGDEARYVQDIATIPEYLDTIRKPGDLIIMMGAGNINECSYLVKQRWEQQDETVGQN</sequence>
<name>A0A841R0L0_9FIRM</name>
<protein>
    <recommendedName>
        <fullName evidence="3 14">UDP-N-acetylmuramate--L-alanine ligase</fullName>
        <ecNumber evidence="3 14">6.3.2.8</ecNumber>
    </recommendedName>
    <alternativeName>
        <fullName evidence="14">UDP-N-acetylmuramoyl-L-alanine synthetase</fullName>
    </alternativeName>
</protein>
<dbReference type="InterPro" id="IPR005758">
    <property type="entry name" value="UDP-N-AcMur_Ala_ligase_MurC"/>
</dbReference>
<proteinExistence type="inferred from homology"/>
<dbReference type="InterPro" id="IPR000713">
    <property type="entry name" value="Mur_ligase_N"/>
</dbReference>
<evidence type="ECO:0000256" key="5">
    <source>
        <dbReference type="ARBA" id="ARBA00022598"/>
    </source>
</evidence>
<dbReference type="Gene3D" id="3.90.190.20">
    <property type="entry name" value="Mur ligase, C-terminal domain"/>
    <property type="match status" value="1"/>
</dbReference>
<evidence type="ECO:0000256" key="14">
    <source>
        <dbReference type="HAMAP-Rule" id="MF_00046"/>
    </source>
</evidence>
<keyword evidence="5 14" id="KW-0436">Ligase</keyword>
<evidence type="ECO:0000256" key="3">
    <source>
        <dbReference type="ARBA" id="ARBA00012211"/>
    </source>
</evidence>
<evidence type="ECO:0000259" key="15">
    <source>
        <dbReference type="Pfam" id="PF01225"/>
    </source>
</evidence>
<dbReference type="HAMAP" id="MF_00046">
    <property type="entry name" value="MurC"/>
    <property type="match status" value="1"/>
</dbReference>
<evidence type="ECO:0000256" key="11">
    <source>
        <dbReference type="ARBA" id="ARBA00023306"/>
    </source>
</evidence>
<comment type="catalytic activity">
    <reaction evidence="13 14">
        <text>UDP-N-acetyl-alpha-D-muramate + L-alanine + ATP = UDP-N-acetyl-alpha-D-muramoyl-L-alanine + ADP + phosphate + H(+)</text>
        <dbReference type="Rhea" id="RHEA:23372"/>
        <dbReference type="ChEBI" id="CHEBI:15378"/>
        <dbReference type="ChEBI" id="CHEBI:30616"/>
        <dbReference type="ChEBI" id="CHEBI:43474"/>
        <dbReference type="ChEBI" id="CHEBI:57972"/>
        <dbReference type="ChEBI" id="CHEBI:70757"/>
        <dbReference type="ChEBI" id="CHEBI:83898"/>
        <dbReference type="ChEBI" id="CHEBI:456216"/>
        <dbReference type="EC" id="6.3.2.8"/>
    </reaction>
</comment>
<dbReference type="GO" id="GO:0005737">
    <property type="term" value="C:cytoplasm"/>
    <property type="evidence" value="ECO:0007669"/>
    <property type="project" value="UniProtKB-SubCell"/>
</dbReference>
<comment type="similarity">
    <text evidence="14">Belongs to the MurCDEF family.</text>
</comment>
<dbReference type="GO" id="GO:0008763">
    <property type="term" value="F:UDP-N-acetylmuramate-L-alanine ligase activity"/>
    <property type="evidence" value="ECO:0007669"/>
    <property type="project" value="UniProtKB-UniRule"/>
</dbReference>
<dbReference type="Pfam" id="PF02875">
    <property type="entry name" value="Mur_ligase_C"/>
    <property type="match status" value="1"/>
</dbReference>
<keyword evidence="10 14" id="KW-0573">Peptidoglycan synthesis</keyword>
<dbReference type="InterPro" id="IPR036565">
    <property type="entry name" value="Mur-like_cat_sf"/>
</dbReference>
<dbReference type="Pfam" id="PF01225">
    <property type="entry name" value="Mur_ligase"/>
    <property type="match status" value="1"/>
</dbReference>
<evidence type="ECO:0000256" key="6">
    <source>
        <dbReference type="ARBA" id="ARBA00022618"/>
    </source>
</evidence>
<gene>
    <name evidence="14" type="primary">murC</name>
    <name evidence="18" type="ORF">HNR45_000305</name>
</gene>
<comment type="subcellular location">
    <subcellularLocation>
        <location evidence="1 14">Cytoplasm</location>
    </subcellularLocation>
</comment>
<feature type="domain" description="Mur ligase C-terminal" evidence="16">
    <location>
        <begin position="313"/>
        <end position="442"/>
    </location>
</feature>
<evidence type="ECO:0000256" key="13">
    <source>
        <dbReference type="ARBA" id="ARBA00047833"/>
    </source>
</evidence>
<evidence type="ECO:0000256" key="4">
    <source>
        <dbReference type="ARBA" id="ARBA00022490"/>
    </source>
</evidence>
<keyword evidence="4 14" id="KW-0963">Cytoplasm</keyword>
<organism evidence="18 19">
    <name type="scientific">Negativicoccus succinicivorans</name>
    <dbReference type="NCBI Taxonomy" id="620903"/>
    <lineage>
        <taxon>Bacteria</taxon>
        <taxon>Bacillati</taxon>
        <taxon>Bacillota</taxon>
        <taxon>Negativicutes</taxon>
        <taxon>Veillonellales</taxon>
        <taxon>Veillonellaceae</taxon>
        <taxon>Negativicoccus</taxon>
    </lineage>
</organism>
<keyword evidence="9 14" id="KW-0133">Cell shape</keyword>
<dbReference type="InterPro" id="IPR004101">
    <property type="entry name" value="Mur_ligase_C"/>
</dbReference>
<dbReference type="SUPFAM" id="SSF51984">
    <property type="entry name" value="MurCD N-terminal domain"/>
    <property type="match status" value="1"/>
</dbReference>
<comment type="pathway">
    <text evidence="2 14">Cell wall biogenesis; peptidoglycan biosynthesis.</text>
</comment>
<dbReference type="EC" id="6.3.2.8" evidence="3 14"/>
<dbReference type="Gene3D" id="3.40.50.720">
    <property type="entry name" value="NAD(P)-binding Rossmann-like Domain"/>
    <property type="match status" value="1"/>
</dbReference>
<keyword evidence="11 14" id="KW-0131">Cell cycle</keyword>
<evidence type="ECO:0000313" key="19">
    <source>
        <dbReference type="Proteomes" id="UP000591941"/>
    </source>
</evidence>
<evidence type="ECO:0000259" key="17">
    <source>
        <dbReference type="Pfam" id="PF08245"/>
    </source>
</evidence>
<keyword evidence="12 14" id="KW-0961">Cell wall biogenesis/degradation</keyword>
<dbReference type="InterPro" id="IPR050061">
    <property type="entry name" value="MurCDEF_pg_biosynth"/>
</dbReference>
<keyword evidence="7 14" id="KW-0547">Nucleotide-binding</keyword>
<dbReference type="GO" id="GO:0008360">
    <property type="term" value="P:regulation of cell shape"/>
    <property type="evidence" value="ECO:0007669"/>
    <property type="project" value="UniProtKB-KW"/>
</dbReference>